<sequence length="568" mass="64262">MDEFNKLMEQSIEHITEDVDKVDEVDSNASEEEQPFSRGCSVSPPIPICGNLDYLDLSNEATVLEIVNGAVSKALLYPKVGFLDDDSRSLESNALCIDESASSETEDSPNCSPVNQQTQPNTTEEADDQFLLDLIDRDAQKLLHDTEVDAQNQVSSMDSTLIGPMPPPIDLMHNGTICPNVQGPIPEFLDFNEWTLPCEENTQGSKNVDVSICFSYSNFDDSSKNKAMDDQERRRRRLIYELTQDPNTSEPNPNPTPSTSIATTRITYNFVCAQGSSNKQNASTLKACAIINNNILSKYNYPYERLRLSSRNLEIVDGIISKYIKDCFGEQEDLFRESRCIQYGPSRNFINISMYVNPRRLHMRNSGEPISFYHFESNTVVLQFPFPNHHNDTERPKKAIKKIRRYHATFPKNLNMQIEKRHEVARKLVASIFEMEKKDAFGENRNSGRGERRMSRMLGQPINLRFSLATGEISENTNIPFEANHCIEEVFEEGFEDSIEEIGLDITFKDIDDEIEENIAVPSTSGVSNLRQSAHFVTPMDEEAKLNMDVAADDGDEKYDDAATSDDE</sequence>
<organism evidence="2 3">
    <name type="scientific">Nicrophorus vespilloides</name>
    <name type="common">Boreal carrion beetle</name>
    <dbReference type="NCBI Taxonomy" id="110193"/>
    <lineage>
        <taxon>Eukaryota</taxon>
        <taxon>Metazoa</taxon>
        <taxon>Ecdysozoa</taxon>
        <taxon>Arthropoda</taxon>
        <taxon>Hexapoda</taxon>
        <taxon>Insecta</taxon>
        <taxon>Pterygota</taxon>
        <taxon>Neoptera</taxon>
        <taxon>Endopterygota</taxon>
        <taxon>Coleoptera</taxon>
        <taxon>Polyphaga</taxon>
        <taxon>Staphyliniformia</taxon>
        <taxon>Silphidae</taxon>
        <taxon>Nicrophorinae</taxon>
        <taxon>Nicrophorus</taxon>
    </lineage>
</organism>
<keyword evidence="2" id="KW-1185">Reference proteome</keyword>
<name>A0ABM1MY63_NICVS</name>
<evidence type="ECO:0000313" key="3">
    <source>
        <dbReference type="RefSeq" id="XP_017779513.1"/>
    </source>
</evidence>
<proteinExistence type="predicted"/>
<feature type="non-terminal residue" evidence="3">
    <location>
        <position position="568"/>
    </location>
</feature>
<accession>A0ABM1MY63</accession>
<feature type="region of interest" description="Disordered" evidence="1">
    <location>
        <begin position="98"/>
        <end position="123"/>
    </location>
</feature>
<feature type="region of interest" description="Disordered" evidence="1">
    <location>
        <begin position="541"/>
        <end position="568"/>
    </location>
</feature>
<evidence type="ECO:0000256" key="1">
    <source>
        <dbReference type="SAM" id="MobiDB-lite"/>
    </source>
</evidence>
<dbReference type="Proteomes" id="UP000695000">
    <property type="component" value="Unplaced"/>
</dbReference>
<gene>
    <name evidence="3" type="primary">LOC108564854</name>
</gene>
<evidence type="ECO:0000313" key="2">
    <source>
        <dbReference type="Proteomes" id="UP000695000"/>
    </source>
</evidence>
<dbReference type="GeneID" id="108564854"/>
<feature type="compositionally biased region" description="Acidic residues" evidence="1">
    <location>
        <begin position="551"/>
        <end position="568"/>
    </location>
</feature>
<reference evidence="3" key="1">
    <citation type="submission" date="2025-08" db="UniProtKB">
        <authorList>
            <consortium name="RefSeq"/>
        </authorList>
    </citation>
    <scope>IDENTIFICATION</scope>
    <source>
        <tissue evidence="3">Whole Larva</tissue>
    </source>
</reference>
<feature type="compositionally biased region" description="Polar residues" evidence="1">
    <location>
        <begin position="100"/>
        <end position="123"/>
    </location>
</feature>
<protein>
    <submittedName>
        <fullName evidence="3">Uncharacterized protein LOC108564854</fullName>
    </submittedName>
</protein>
<dbReference type="RefSeq" id="XP_017779513.1">
    <property type="nucleotide sequence ID" value="XM_017924024.1"/>
</dbReference>
<feature type="region of interest" description="Disordered" evidence="1">
    <location>
        <begin position="242"/>
        <end position="261"/>
    </location>
</feature>